<protein>
    <submittedName>
        <fullName evidence="1">Uncharacterized protein</fullName>
    </submittedName>
</protein>
<accession>A0A1K1V664</accession>
<reference evidence="1 2" key="1">
    <citation type="submission" date="2016-11" db="EMBL/GenBank/DDBJ databases">
        <authorList>
            <person name="Jaros S."/>
            <person name="Januszkiewicz K."/>
            <person name="Wedrychowicz H."/>
        </authorList>
    </citation>
    <scope>NUCLEOTIDE SEQUENCE [LARGE SCALE GENOMIC DNA]</scope>
    <source>
        <strain evidence="1 2">DSM 21637</strain>
    </source>
</reference>
<dbReference type="STRING" id="1122209.SAMN02745752_00801"/>
<name>A0A1K1V664_9GAMM</name>
<dbReference type="EMBL" id="FPJW01000002">
    <property type="protein sequence ID" value="SFX20622.1"/>
    <property type="molecule type" value="Genomic_DNA"/>
</dbReference>
<evidence type="ECO:0000313" key="2">
    <source>
        <dbReference type="Proteomes" id="UP000182350"/>
    </source>
</evidence>
<sequence length="81" mass="9488">MMLDITPAFCYLIFYKCKFTETLDRNQVFQLAAHSDDQYANQRSQQQKMLKHQPWAIFCTADIQPPHTSKPIRSDCELHPG</sequence>
<proteinExistence type="predicted"/>
<organism evidence="1 2">
    <name type="scientific">Marinospirillum alkaliphilum DSM 21637</name>
    <dbReference type="NCBI Taxonomy" id="1122209"/>
    <lineage>
        <taxon>Bacteria</taxon>
        <taxon>Pseudomonadati</taxon>
        <taxon>Pseudomonadota</taxon>
        <taxon>Gammaproteobacteria</taxon>
        <taxon>Oceanospirillales</taxon>
        <taxon>Oceanospirillaceae</taxon>
        <taxon>Marinospirillum</taxon>
    </lineage>
</organism>
<gene>
    <name evidence="1" type="ORF">SAMN02745752_00801</name>
</gene>
<evidence type="ECO:0000313" key="1">
    <source>
        <dbReference type="EMBL" id="SFX20622.1"/>
    </source>
</evidence>
<dbReference type="Proteomes" id="UP000182350">
    <property type="component" value="Unassembled WGS sequence"/>
</dbReference>
<keyword evidence="2" id="KW-1185">Reference proteome</keyword>
<dbReference type="AlphaFoldDB" id="A0A1K1V664"/>